<dbReference type="InterPro" id="IPR020845">
    <property type="entry name" value="AMP-binding_CS"/>
</dbReference>
<dbReference type="GO" id="GO:0016020">
    <property type="term" value="C:membrane"/>
    <property type="evidence" value="ECO:0007669"/>
    <property type="project" value="TreeGrafter"/>
</dbReference>
<protein>
    <recommendedName>
        <fullName evidence="5">Acyl-CoA synthetase</fullName>
    </recommendedName>
</protein>
<keyword evidence="4" id="KW-0443">Lipid metabolism</keyword>
<feature type="domain" description="AMP-dependent synthetase/ligase" evidence="6">
    <location>
        <begin position="15"/>
        <end position="421"/>
    </location>
</feature>
<dbReference type="EMBL" id="PVNH01000007">
    <property type="protein sequence ID" value="PRX46534.1"/>
    <property type="molecule type" value="Genomic_DNA"/>
</dbReference>
<evidence type="ECO:0000256" key="3">
    <source>
        <dbReference type="ARBA" id="ARBA00022832"/>
    </source>
</evidence>
<dbReference type="SUPFAM" id="SSF56801">
    <property type="entry name" value="Acetyl-CoA synthetase-like"/>
    <property type="match status" value="1"/>
</dbReference>
<name>A0A2T0LSA3_9PSEU</name>
<dbReference type="Proteomes" id="UP000238362">
    <property type="component" value="Unassembled WGS sequence"/>
</dbReference>
<accession>A0A2T0LSA3</accession>
<dbReference type="PROSITE" id="PS00455">
    <property type="entry name" value="AMP_BINDING"/>
    <property type="match status" value="1"/>
</dbReference>
<dbReference type="CDD" id="cd05907">
    <property type="entry name" value="VL_LC_FACS_like"/>
    <property type="match status" value="1"/>
</dbReference>
<keyword evidence="8" id="KW-1185">Reference proteome</keyword>
<evidence type="ECO:0000256" key="4">
    <source>
        <dbReference type="ARBA" id="ARBA00023098"/>
    </source>
</evidence>
<dbReference type="RefSeq" id="WP_106179941.1">
    <property type="nucleotide sequence ID" value="NZ_PVNH01000007.1"/>
</dbReference>
<dbReference type="OrthoDB" id="9803968at2"/>
<dbReference type="GO" id="GO:0004467">
    <property type="term" value="F:long-chain fatty acid-CoA ligase activity"/>
    <property type="evidence" value="ECO:0007669"/>
    <property type="project" value="TreeGrafter"/>
</dbReference>
<organism evidence="7 8">
    <name type="scientific">Prauserella shujinwangii</name>
    <dbReference type="NCBI Taxonomy" id="1453103"/>
    <lineage>
        <taxon>Bacteria</taxon>
        <taxon>Bacillati</taxon>
        <taxon>Actinomycetota</taxon>
        <taxon>Actinomycetes</taxon>
        <taxon>Pseudonocardiales</taxon>
        <taxon>Pseudonocardiaceae</taxon>
        <taxon>Prauserella</taxon>
    </lineage>
</organism>
<dbReference type="PANTHER" id="PTHR43272">
    <property type="entry name" value="LONG-CHAIN-FATTY-ACID--COA LIGASE"/>
    <property type="match status" value="1"/>
</dbReference>
<evidence type="ECO:0000313" key="7">
    <source>
        <dbReference type="EMBL" id="PRX46534.1"/>
    </source>
</evidence>
<proteinExistence type="inferred from homology"/>
<dbReference type="Pfam" id="PF23562">
    <property type="entry name" value="AMP-binding_C_3"/>
    <property type="match status" value="1"/>
</dbReference>
<comment type="similarity">
    <text evidence="1">Belongs to the ATP-dependent AMP-binding enzyme family.</text>
</comment>
<dbReference type="Pfam" id="PF00501">
    <property type="entry name" value="AMP-binding"/>
    <property type="match status" value="1"/>
</dbReference>
<dbReference type="InterPro" id="IPR042099">
    <property type="entry name" value="ANL_N_sf"/>
</dbReference>
<evidence type="ECO:0000313" key="8">
    <source>
        <dbReference type="Proteomes" id="UP000238362"/>
    </source>
</evidence>
<gene>
    <name evidence="7" type="ORF">B0I33_107111</name>
</gene>
<reference evidence="7 8" key="1">
    <citation type="submission" date="2018-03" db="EMBL/GenBank/DDBJ databases">
        <title>Genomic Encyclopedia of Type Strains, Phase III (KMG-III): the genomes of soil and plant-associated and newly described type strains.</title>
        <authorList>
            <person name="Whitman W."/>
        </authorList>
    </citation>
    <scope>NUCLEOTIDE SEQUENCE [LARGE SCALE GENOMIC DNA]</scope>
    <source>
        <strain evidence="7 8">CGMCC 4.7125</strain>
    </source>
</reference>
<keyword evidence="2" id="KW-0436">Ligase</keyword>
<dbReference type="PANTHER" id="PTHR43272:SF32">
    <property type="entry name" value="AMP-DEPENDENT SYNTHETASE_LIGASE DOMAIN-CONTAINING PROTEIN"/>
    <property type="match status" value="1"/>
</dbReference>
<comment type="caution">
    <text evidence="7">The sequence shown here is derived from an EMBL/GenBank/DDBJ whole genome shotgun (WGS) entry which is preliminary data.</text>
</comment>
<dbReference type="InterPro" id="IPR000873">
    <property type="entry name" value="AMP-dep_synth/lig_dom"/>
</dbReference>
<sequence>MTVDILQNRSLCEAFQRTAARAPGAVALRTPGDRVRVTWEQYARRVRAIATGLAGLGVRPGDTVALMLTNRPEFHLADTGALHAGATPFSIYNTLAAEQVAYVLRDSGARVVVCEEQFLGKLRVAREGTAVEHIVCVDAQDPAPDGTLTLTALEETPAPGFDFDATWRAVGPEDVLTVIYTSGTTGPPKGVELTHANMLAELAATFDLAPVSGVDSVVSYLPDAHVANRWGAHYQNLVTGLRITTVPDAKQMIAALPETRPTFFGAVPQVWYKLKAAIEAALAAEPNGTKRRLAEWAIDVGIRKVRLESAGRPVPAALRAQHRLADRLVLGKLRARLGLDRVRFAASGAAAIAPEALEWVLGLGIPVYELWGMSETSAATVANRPGAFRIGTVGKPLRGVEIALADDGELLVRGPLVMKGYRNQPEKTAETIDADGWLHTGDVATIDADGFVRIVDRKKELIINASGKNLSPANIENTVKVSCPLAGSVVAVGDDRPYVVALLTLDPDAAAAYAAEHGLADASPGALAEDPGVRAAVESGIKAANEKLARVEQIKNFRILPEFWEPGGAEITPTMKLKRKPIAEKYHAEIEALYAGS</sequence>
<evidence type="ECO:0000259" key="6">
    <source>
        <dbReference type="Pfam" id="PF00501"/>
    </source>
</evidence>
<evidence type="ECO:0000256" key="1">
    <source>
        <dbReference type="ARBA" id="ARBA00006432"/>
    </source>
</evidence>
<dbReference type="AlphaFoldDB" id="A0A2T0LSA3"/>
<evidence type="ECO:0000256" key="5">
    <source>
        <dbReference type="ARBA" id="ARBA00032875"/>
    </source>
</evidence>
<keyword evidence="3" id="KW-0276">Fatty acid metabolism</keyword>
<dbReference type="Gene3D" id="3.40.50.12780">
    <property type="entry name" value="N-terminal domain of ligase-like"/>
    <property type="match status" value="1"/>
</dbReference>
<evidence type="ECO:0000256" key="2">
    <source>
        <dbReference type="ARBA" id="ARBA00022598"/>
    </source>
</evidence>